<dbReference type="InterPro" id="IPR036770">
    <property type="entry name" value="Ankyrin_rpt-contain_sf"/>
</dbReference>
<dbReference type="SMR" id="A2FLR5"/>
<dbReference type="Pfam" id="PF11929">
    <property type="entry name" value="DUF3447"/>
    <property type="match status" value="1"/>
</dbReference>
<feature type="repeat" description="ANK" evidence="3">
    <location>
        <begin position="399"/>
        <end position="431"/>
    </location>
</feature>
<dbReference type="PROSITE" id="PS50297">
    <property type="entry name" value="ANK_REP_REGION"/>
    <property type="match status" value="5"/>
</dbReference>
<sequence length="503" mass="56878">MHDQIDKFKEFILEHPIDDVFVRVPELYLSPIEACSFFGSVNIFNFLISNLNYHITQKVTQYSFIGGNTDIINECLKVNQIDRESILNIIVSHNDELLDYIFDRDINIPKDFDFIYPIISQNMKVVVHMFEKDKNSIIPWCAGIPQTIDIIKNENIDLNKVCLSKWSLLHYASYFNNLEICNTLLTRLKDQNFINAKNKDGTTALHISAISDSKEIAELLISKGADINVRDNEGKTALHYAVINNSKETAKFLLINGADITSATYGGKTALQCAMDANNTEIVKLFIPFYNDIIKKQPIIGKVLILYVLKHNMHEEISTLVSDGVNFKTIDIYGFPALHFAALHNYRDIVEQLILHGCDINSKYAGNQTPLHSAAQCNSKDVIQLLLSYGCDTEVKDRLGRTPLIMAAFYNNTEAAELLISHGVDITAKDCNNNTALYYATMEKNQYLIKILHSKLSGLNEKNKSGIIPINNAINLNNRQHNTEHKANKQKSSGYCSSICRIF</sequence>
<dbReference type="InterPro" id="IPR002110">
    <property type="entry name" value="Ankyrin_rpt"/>
</dbReference>
<dbReference type="PROSITE" id="PS50088">
    <property type="entry name" value="ANK_REPEAT"/>
    <property type="match status" value="5"/>
</dbReference>
<dbReference type="STRING" id="5722.A2FLR5"/>
<dbReference type="Gene3D" id="1.25.40.20">
    <property type="entry name" value="Ankyrin repeat-containing domain"/>
    <property type="match status" value="2"/>
</dbReference>
<dbReference type="PANTHER" id="PTHR24180">
    <property type="entry name" value="CYCLIN-DEPENDENT KINASE INHIBITOR 2C-RELATED"/>
    <property type="match status" value="1"/>
</dbReference>
<feature type="repeat" description="ANK" evidence="3">
    <location>
        <begin position="200"/>
        <end position="232"/>
    </location>
</feature>
<protein>
    <submittedName>
        <fullName evidence="5">Ankyrin repeat protein, putative</fullName>
    </submittedName>
</protein>
<proteinExistence type="predicted"/>
<name>A2FLR5_TRIV3</name>
<evidence type="ECO:0000256" key="2">
    <source>
        <dbReference type="ARBA" id="ARBA00023043"/>
    </source>
</evidence>
<dbReference type="OrthoDB" id="1925304at2759"/>
<feature type="repeat" description="ANK" evidence="3">
    <location>
        <begin position="366"/>
        <end position="398"/>
    </location>
</feature>
<dbReference type="InterPro" id="IPR051637">
    <property type="entry name" value="Ank_repeat_dom-contain_49"/>
</dbReference>
<keyword evidence="2 3" id="KW-0040">ANK repeat</keyword>
<gene>
    <name evidence="5" type="ORF">TVAG_105760</name>
</gene>
<feature type="repeat" description="ANK" evidence="3">
    <location>
        <begin position="333"/>
        <end position="365"/>
    </location>
</feature>
<dbReference type="RefSeq" id="XP_001307087.1">
    <property type="nucleotide sequence ID" value="XM_001307086.1"/>
</dbReference>
<dbReference type="EMBL" id="DS113873">
    <property type="protein sequence ID" value="EAX94157.1"/>
    <property type="molecule type" value="Genomic_DNA"/>
</dbReference>
<evidence type="ECO:0000256" key="1">
    <source>
        <dbReference type="ARBA" id="ARBA00022737"/>
    </source>
</evidence>
<dbReference type="eggNOG" id="KOG4177">
    <property type="taxonomic scope" value="Eukaryota"/>
</dbReference>
<keyword evidence="6" id="KW-1185">Reference proteome</keyword>
<dbReference type="Pfam" id="PF12796">
    <property type="entry name" value="Ank_2"/>
    <property type="match status" value="3"/>
</dbReference>
<dbReference type="PRINTS" id="PR01415">
    <property type="entry name" value="ANKYRIN"/>
</dbReference>
<dbReference type="SMART" id="SM00248">
    <property type="entry name" value="ANK"/>
    <property type="match status" value="8"/>
</dbReference>
<evidence type="ECO:0000256" key="3">
    <source>
        <dbReference type="PROSITE-ProRule" id="PRU00023"/>
    </source>
</evidence>
<dbReference type="InterPro" id="IPR020683">
    <property type="entry name" value="DUF3447"/>
</dbReference>
<dbReference type="VEuPathDB" id="TrichDB:TVAGG3_0515320"/>
<feature type="repeat" description="ANK" evidence="3">
    <location>
        <begin position="233"/>
        <end position="265"/>
    </location>
</feature>
<dbReference type="InParanoid" id="A2FLR5"/>
<evidence type="ECO:0000313" key="5">
    <source>
        <dbReference type="EMBL" id="EAX94157.1"/>
    </source>
</evidence>
<dbReference type="VEuPathDB" id="TrichDB:TVAG_105760"/>
<dbReference type="AlphaFoldDB" id="A2FLR5"/>
<evidence type="ECO:0000259" key="4">
    <source>
        <dbReference type="Pfam" id="PF11929"/>
    </source>
</evidence>
<reference evidence="5" key="1">
    <citation type="submission" date="2006-10" db="EMBL/GenBank/DDBJ databases">
        <authorList>
            <person name="Amadeo P."/>
            <person name="Zhao Q."/>
            <person name="Wortman J."/>
            <person name="Fraser-Liggett C."/>
            <person name="Carlton J."/>
        </authorList>
    </citation>
    <scope>NUCLEOTIDE SEQUENCE</scope>
    <source>
        <strain evidence="5">G3</strain>
    </source>
</reference>
<dbReference type="KEGG" id="tva:4751885"/>
<organism evidence="5 6">
    <name type="scientific">Trichomonas vaginalis (strain ATCC PRA-98 / G3)</name>
    <dbReference type="NCBI Taxonomy" id="412133"/>
    <lineage>
        <taxon>Eukaryota</taxon>
        <taxon>Metamonada</taxon>
        <taxon>Parabasalia</taxon>
        <taxon>Trichomonadida</taxon>
        <taxon>Trichomonadidae</taxon>
        <taxon>Trichomonas</taxon>
    </lineage>
</organism>
<accession>A2FLR5</accession>
<dbReference type="PANTHER" id="PTHR24180:SF45">
    <property type="entry name" value="POLY [ADP-RIBOSE] POLYMERASE TANKYRASE"/>
    <property type="match status" value="1"/>
</dbReference>
<dbReference type="SUPFAM" id="SSF48403">
    <property type="entry name" value="Ankyrin repeat"/>
    <property type="match status" value="1"/>
</dbReference>
<evidence type="ECO:0000313" key="6">
    <source>
        <dbReference type="Proteomes" id="UP000001542"/>
    </source>
</evidence>
<reference evidence="5" key="2">
    <citation type="journal article" date="2007" name="Science">
        <title>Draft genome sequence of the sexually transmitted pathogen Trichomonas vaginalis.</title>
        <authorList>
            <person name="Carlton J.M."/>
            <person name="Hirt R.P."/>
            <person name="Silva J.C."/>
            <person name="Delcher A.L."/>
            <person name="Schatz M."/>
            <person name="Zhao Q."/>
            <person name="Wortman J.R."/>
            <person name="Bidwell S.L."/>
            <person name="Alsmark U.C.M."/>
            <person name="Besteiro S."/>
            <person name="Sicheritz-Ponten T."/>
            <person name="Noel C.J."/>
            <person name="Dacks J.B."/>
            <person name="Foster P.G."/>
            <person name="Simillion C."/>
            <person name="Van de Peer Y."/>
            <person name="Miranda-Saavedra D."/>
            <person name="Barton G.J."/>
            <person name="Westrop G.D."/>
            <person name="Mueller S."/>
            <person name="Dessi D."/>
            <person name="Fiori P.L."/>
            <person name="Ren Q."/>
            <person name="Paulsen I."/>
            <person name="Zhang H."/>
            <person name="Bastida-Corcuera F.D."/>
            <person name="Simoes-Barbosa A."/>
            <person name="Brown M.T."/>
            <person name="Hayes R.D."/>
            <person name="Mukherjee M."/>
            <person name="Okumura C.Y."/>
            <person name="Schneider R."/>
            <person name="Smith A.J."/>
            <person name="Vanacova S."/>
            <person name="Villalvazo M."/>
            <person name="Haas B.J."/>
            <person name="Pertea M."/>
            <person name="Feldblyum T.V."/>
            <person name="Utterback T.R."/>
            <person name="Shu C.L."/>
            <person name="Osoegawa K."/>
            <person name="de Jong P.J."/>
            <person name="Hrdy I."/>
            <person name="Horvathova L."/>
            <person name="Zubacova Z."/>
            <person name="Dolezal P."/>
            <person name="Malik S.B."/>
            <person name="Logsdon J.M. Jr."/>
            <person name="Henze K."/>
            <person name="Gupta A."/>
            <person name="Wang C.C."/>
            <person name="Dunne R.L."/>
            <person name="Upcroft J.A."/>
            <person name="Upcroft P."/>
            <person name="White O."/>
            <person name="Salzberg S.L."/>
            <person name="Tang P."/>
            <person name="Chiu C.-H."/>
            <person name="Lee Y.-S."/>
            <person name="Embley T.M."/>
            <person name="Coombs G.H."/>
            <person name="Mottram J.C."/>
            <person name="Tachezy J."/>
            <person name="Fraser-Liggett C.M."/>
            <person name="Johnson P.J."/>
        </authorList>
    </citation>
    <scope>NUCLEOTIDE SEQUENCE [LARGE SCALE GENOMIC DNA]</scope>
    <source>
        <strain evidence="5">G3</strain>
    </source>
</reference>
<dbReference type="Proteomes" id="UP000001542">
    <property type="component" value="Unassembled WGS sequence"/>
</dbReference>
<feature type="domain" description="DUF3447" evidence="4">
    <location>
        <begin position="52"/>
        <end position="126"/>
    </location>
</feature>
<keyword evidence="1" id="KW-0677">Repeat</keyword>